<sequence length="331" mass="38272">TGVKSIYIGGDTDVANKDLEKWDKSLEDYTKWKIVEFRDVVSIFEILDSNLRRRVLGILGERIVYAKVDQRNLTFSNQKPYIHELDVPEKYKGKLDDYKIFASIISEKKGTFFVRVVYKVDSADLLIHQFGKDSRLEYSLKIVWIIIGIPNDFNLFDLKDFNMSELEIKLSGQVSSNKLQEIHDLYDKYDGDTYPIVTCALKDSERDLHDLKIVTGIHFYRTNDNHLNMCVHNYDLENKREIIEKNLSVQYCIVHCGHDFVAQGTLDNSFIKGGKKRKKTTWKCNQPAFTSLFHTSCISGGLKITPDNAVFKSFRDGISFDKNEVPALHYI</sequence>
<evidence type="ECO:0000313" key="2">
    <source>
        <dbReference type="EMBL" id="CAG8731781.1"/>
    </source>
</evidence>
<name>A0A9N9IE59_9GLOM</name>
<comment type="caution">
    <text evidence="2">The sequence shown here is derived from an EMBL/GenBank/DDBJ whole genome shotgun (WGS) entry which is preliminary data.</text>
</comment>
<evidence type="ECO:0000313" key="3">
    <source>
        <dbReference type="Proteomes" id="UP000789508"/>
    </source>
</evidence>
<organism evidence="2 3">
    <name type="scientific">Ambispora leptoticha</name>
    <dbReference type="NCBI Taxonomy" id="144679"/>
    <lineage>
        <taxon>Eukaryota</taxon>
        <taxon>Fungi</taxon>
        <taxon>Fungi incertae sedis</taxon>
        <taxon>Mucoromycota</taxon>
        <taxon>Glomeromycotina</taxon>
        <taxon>Glomeromycetes</taxon>
        <taxon>Archaeosporales</taxon>
        <taxon>Ambisporaceae</taxon>
        <taxon>Ambispora</taxon>
    </lineage>
</organism>
<feature type="non-terminal residue" evidence="2">
    <location>
        <position position="1"/>
    </location>
</feature>
<dbReference type="AlphaFoldDB" id="A0A9N9IE59"/>
<protein>
    <submittedName>
        <fullName evidence="2">13835_t:CDS:1</fullName>
    </submittedName>
</protein>
<feature type="non-terminal residue" evidence="2">
    <location>
        <position position="331"/>
    </location>
</feature>
<proteinExistence type="predicted"/>
<keyword evidence="3" id="KW-1185">Reference proteome</keyword>
<dbReference type="InterPro" id="IPR055854">
    <property type="entry name" value="DUF7431"/>
</dbReference>
<dbReference type="OrthoDB" id="2334385at2759"/>
<dbReference type="Proteomes" id="UP000789508">
    <property type="component" value="Unassembled WGS sequence"/>
</dbReference>
<evidence type="ECO:0000259" key="1">
    <source>
        <dbReference type="Pfam" id="PF24209"/>
    </source>
</evidence>
<reference evidence="2" key="1">
    <citation type="submission" date="2021-06" db="EMBL/GenBank/DDBJ databases">
        <authorList>
            <person name="Kallberg Y."/>
            <person name="Tangrot J."/>
            <person name="Rosling A."/>
        </authorList>
    </citation>
    <scope>NUCLEOTIDE SEQUENCE</scope>
    <source>
        <strain evidence="2">FL130A</strain>
    </source>
</reference>
<accession>A0A9N9IE59</accession>
<feature type="domain" description="DUF7431" evidence="1">
    <location>
        <begin position="65"/>
        <end position="294"/>
    </location>
</feature>
<gene>
    <name evidence="2" type="ORF">ALEPTO_LOCUS12651</name>
</gene>
<dbReference type="Pfam" id="PF24209">
    <property type="entry name" value="DUF7431"/>
    <property type="match status" value="1"/>
</dbReference>
<dbReference type="EMBL" id="CAJVPS010030836">
    <property type="protein sequence ID" value="CAG8731781.1"/>
    <property type="molecule type" value="Genomic_DNA"/>
</dbReference>